<dbReference type="PANTHER" id="PTHR31339:SF83">
    <property type="entry name" value="OS03G0124900 PROTEIN"/>
    <property type="match status" value="1"/>
</dbReference>
<dbReference type="GO" id="GO:0004650">
    <property type="term" value="F:polygalacturonase activity"/>
    <property type="evidence" value="ECO:0007669"/>
    <property type="project" value="InterPro"/>
</dbReference>
<dbReference type="Gene3D" id="2.160.20.10">
    <property type="entry name" value="Single-stranded right-handed beta-helix, Pectin lyase-like"/>
    <property type="match status" value="4"/>
</dbReference>
<sequence>MTLVLWTVVTTAFIGTAEGHRHYRRGGSETELEAFHYAAAGAGGCRAHVASLTDFGGVGDGVTSNTAAFAAAVANLSKVAYDGGAMLVVPAGRWLTGAFRLTRHFTLFLDHDAVILATQVRLLLRPFPHLLLHLFLFRVPVHNRSWVVCRYHRLYHPTLPSSSLVVIASSASHRVRSSDSSRQMNDNSYHGDMLVQDINEWPIIDPLPSYGRGRDSAGGRYSNLIMGYNLTDVVITDSSSNVRIEDCYIVSGDDCIAIKSGWDEYGIAFNMPSKHIVIRRLTCISPTSAVIALGSEMSGGIQDVRAEDITAINSESGVRIKTTIGRGAYVKDIFVRRMNLHTMKWVFWMTGTYGQHPDNNFDPKAIPVVQNISYSNVVAENVTMAAKLEGIPGAPFTGICIYNVTAEVVKSKKPIWNCTDVEGVSSHVTPTPCAQIPESPDRITHCPFPEDDLPVLMTLVLWTVVTAAFIGTAEGHRHYRRGGSETELEAFHYAAAGAGGCRAHVASLTDFGGVGDGVTSNTAAFAAAVANLSKVAYDGGAMLVVPAGRWLTGPFSLTSHFTLFLDHDAVILATQDINEWPIIDPLPSYGRGRDSAGGRYSNLIMGYNLTDVVITDSSSNVRIEDCYIVSGDDCIAIKSGWDEYGIAFNMPSKHIVIRRLTCISPTSAVIALGSEMSGGIQDVRAEDITAINSESGVRIKTTIGRGAYVKDIFVRGMNLHTMKWVFWMTGTYGQHPDDNFDPKAIPVVRNIIYSNVVAENVTMAAKLEGIPGAPFTGICIYNVTAEV</sequence>
<feature type="signal peptide" evidence="5">
    <location>
        <begin position="1"/>
        <end position="19"/>
    </location>
</feature>
<proteinExistence type="inferred from homology"/>
<dbReference type="SMART" id="SM00710">
    <property type="entry name" value="PbH1"/>
    <property type="match status" value="5"/>
</dbReference>
<feature type="chain" id="PRO_5039305358" evidence="5">
    <location>
        <begin position="20"/>
        <end position="787"/>
    </location>
</feature>
<accession>A0A9E7JID2</accession>
<dbReference type="Pfam" id="PF00295">
    <property type="entry name" value="Glyco_hydro_28"/>
    <property type="match status" value="2"/>
</dbReference>
<evidence type="ECO:0000256" key="1">
    <source>
        <dbReference type="ARBA" id="ARBA00008834"/>
    </source>
</evidence>
<keyword evidence="2 4" id="KW-0378">Hydrolase</keyword>
<organism evidence="6 7">
    <name type="scientific">Musa troglodytarum</name>
    <name type="common">fe'i banana</name>
    <dbReference type="NCBI Taxonomy" id="320322"/>
    <lineage>
        <taxon>Eukaryota</taxon>
        <taxon>Viridiplantae</taxon>
        <taxon>Streptophyta</taxon>
        <taxon>Embryophyta</taxon>
        <taxon>Tracheophyta</taxon>
        <taxon>Spermatophyta</taxon>
        <taxon>Magnoliopsida</taxon>
        <taxon>Liliopsida</taxon>
        <taxon>Zingiberales</taxon>
        <taxon>Musaceae</taxon>
        <taxon>Musa</taxon>
    </lineage>
</organism>
<dbReference type="InterPro" id="IPR006626">
    <property type="entry name" value="PbH1"/>
</dbReference>
<dbReference type="OrthoDB" id="187139at2759"/>
<name>A0A9E7JID2_9LILI</name>
<dbReference type="InterPro" id="IPR051801">
    <property type="entry name" value="GH28_Enzymes"/>
</dbReference>
<comment type="similarity">
    <text evidence="1 4">Belongs to the glycosyl hydrolase 28 family.</text>
</comment>
<dbReference type="InterPro" id="IPR011050">
    <property type="entry name" value="Pectin_lyase_fold/virulence"/>
</dbReference>
<dbReference type="GO" id="GO:0005975">
    <property type="term" value="P:carbohydrate metabolic process"/>
    <property type="evidence" value="ECO:0007669"/>
    <property type="project" value="InterPro"/>
</dbReference>
<dbReference type="InterPro" id="IPR012334">
    <property type="entry name" value="Pectin_lyas_fold"/>
</dbReference>
<evidence type="ECO:0000256" key="2">
    <source>
        <dbReference type="ARBA" id="ARBA00022801"/>
    </source>
</evidence>
<dbReference type="InterPro" id="IPR000743">
    <property type="entry name" value="Glyco_hydro_28"/>
</dbReference>
<gene>
    <name evidence="6" type="ORF">MUK42_02705</name>
</gene>
<keyword evidence="5" id="KW-0732">Signal</keyword>
<keyword evidence="3 4" id="KW-0326">Glycosidase</keyword>
<dbReference type="AlphaFoldDB" id="A0A9E7JID2"/>
<evidence type="ECO:0000256" key="3">
    <source>
        <dbReference type="ARBA" id="ARBA00023295"/>
    </source>
</evidence>
<dbReference type="PANTHER" id="PTHR31339">
    <property type="entry name" value="PECTIN LYASE-RELATED"/>
    <property type="match status" value="1"/>
</dbReference>
<reference evidence="6" key="1">
    <citation type="submission" date="2022-05" db="EMBL/GenBank/DDBJ databases">
        <title>The Musa troglodytarum L. genome provides insights into the mechanism of non-climacteric behaviour and enrichment of carotenoids.</title>
        <authorList>
            <person name="Wang J."/>
        </authorList>
    </citation>
    <scope>NUCLEOTIDE SEQUENCE</scope>
    <source>
        <tissue evidence="6">Leaf</tissue>
    </source>
</reference>
<evidence type="ECO:0000256" key="4">
    <source>
        <dbReference type="RuleBase" id="RU361169"/>
    </source>
</evidence>
<keyword evidence="7" id="KW-1185">Reference proteome</keyword>
<dbReference type="Proteomes" id="UP001055439">
    <property type="component" value="Chromosome 10"/>
</dbReference>
<protein>
    <submittedName>
        <fullName evidence="6">Glycosyl hydrolases family 28</fullName>
    </submittedName>
</protein>
<evidence type="ECO:0000256" key="5">
    <source>
        <dbReference type="SAM" id="SignalP"/>
    </source>
</evidence>
<dbReference type="SUPFAM" id="SSF51126">
    <property type="entry name" value="Pectin lyase-like"/>
    <property type="match status" value="2"/>
</dbReference>
<dbReference type="EMBL" id="CP097503">
    <property type="protein sequence ID" value="URD82037.1"/>
    <property type="molecule type" value="Genomic_DNA"/>
</dbReference>
<evidence type="ECO:0000313" key="6">
    <source>
        <dbReference type="EMBL" id="URD82037.1"/>
    </source>
</evidence>
<feature type="non-terminal residue" evidence="6">
    <location>
        <position position="787"/>
    </location>
</feature>
<evidence type="ECO:0000313" key="7">
    <source>
        <dbReference type="Proteomes" id="UP001055439"/>
    </source>
</evidence>